<gene>
    <name evidence="1" type="ORF">CROST_032010</name>
</gene>
<reference evidence="1 2" key="1">
    <citation type="submission" date="2022-04" db="EMBL/GenBank/DDBJ databases">
        <title>Genome sequence of C. roseum typestrain.</title>
        <authorList>
            <person name="Poehlein A."/>
            <person name="Schoch T."/>
            <person name="Duerre P."/>
            <person name="Daniel R."/>
        </authorList>
    </citation>
    <scope>NUCLEOTIDE SEQUENCE [LARGE SCALE GENOMIC DNA]</scope>
    <source>
        <strain evidence="1 2">DSM 7320</strain>
    </source>
</reference>
<dbReference type="InterPro" id="IPR013216">
    <property type="entry name" value="Methyltransf_11"/>
</dbReference>
<dbReference type="InterPro" id="IPR029063">
    <property type="entry name" value="SAM-dependent_MTases_sf"/>
</dbReference>
<dbReference type="Proteomes" id="UP000190951">
    <property type="component" value="Chromosome"/>
</dbReference>
<dbReference type="Gene3D" id="3.40.50.150">
    <property type="entry name" value="Vaccinia Virus protein VP39"/>
    <property type="match status" value="1"/>
</dbReference>
<name>A0A1S8L2X8_9CLOT</name>
<dbReference type="AlphaFoldDB" id="A0A1S8L2X8"/>
<dbReference type="PANTHER" id="PTHR43591">
    <property type="entry name" value="METHYLTRANSFERASE"/>
    <property type="match status" value="1"/>
</dbReference>
<proteinExistence type="predicted"/>
<dbReference type="PANTHER" id="PTHR43591:SF110">
    <property type="entry name" value="RHODANESE DOMAIN-CONTAINING PROTEIN"/>
    <property type="match status" value="1"/>
</dbReference>
<dbReference type="Pfam" id="PF08241">
    <property type="entry name" value="Methyltransf_11"/>
    <property type="match status" value="1"/>
</dbReference>
<organism evidence="1 2">
    <name type="scientific">Clostridium felsineum</name>
    <dbReference type="NCBI Taxonomy" id="36839"/>
    <lineage>
        <taxon>Bacteria</taxon>
        <taxon>Bacillati</taxon>
        <taxon>Bacillota</taxon>
        <taxon>Clostridia</taxon>
        <taxon>Eubacteriales</taxon>
        <taxon>Clostridiaceae</taxon>
        <taxon>Clostridium</taxon>
    </lineage>
</organism>
<dbReference type="SUPFAM" id="SSF53335">
    <property type="entry name" value="S-adenosyl-L-methionine-dependent methyltransferases"/>
    <property type="match status" value="1"/>
</dbReference>
<dbReference type="GO" id="GO:0008757">
    <property type="term" value="F:S-adenosylmethionine-dependent methyltransferase activity"/>
    <property type="evidence" value="ECO:0007669"/>
    <property type="project" value="InterPro"/>
</dbReference>
<dbReference type="RefSeq" id="WP_077832638.1">
    <property type="nucleotide sequence ID" value="NZ_CP096983.1"/>
</dbReference>
<evidence type="ECO:0000313" key="1">
    <source>
        <dbReference type="EMBL" id="URZ12479.1"/>
    </source>
</evidence>
<evidence type="ECO:0000313" key="2">
    <source>
        <dbReference type="Proteomes" id="UP000190951"/>
    </source>
</evidence>
<sequence>MEIIIKQPQIYRFLKYCNESGLEKTVLDCGAGGDLPPLFLFSGNGYKTYGIEISISQLDKAEAFSKKHNVNLNISKGDIRKLPFEDESISFIYSYGTIFHMKKEDIGRAIEEIKRVLKPGGMCLINFLTTKDGDYNKGEKLGEGEFLQIERGDTVIHSYVKDDEADKYFEDMKVLFKEDRVLYRIYEGRKIKQGYVDYIAEKLCKE</sequence>
<dbReference type="CDD" id="cd02440">
    <property type="entry name" value="AdoMet_MTases"/>
    <property type="match status" value="1"/>
</dbReference>
<dbReference type="KEGG" id="crw:CROST_032010"/>
<protein>
    <submittedName>
        <fullName evidence="1">Uncharacterized protein</fullName>
    </submittedName>
</protein>
<dbReference type="STRING" id="84029.CROST_27740"/>
<accession>A0A1S8L2X8</accession>
<dbReference type="EMBL" id="CP096983">
    <property type="protein sequence ID" value="URZ12479.1"/>
    <property type="molecule type" value="Genomic_DNA"/>
</dbReference>
<keyword evidence="2" id="KW-1185">Reference proteome</keyword>